<dbReference type="EMBL" id="JBHSCX010000021">
    <property type="protein sequence ID" value="MFC4364032.1"/>
    <property type="molecule type" value="Genomic_DNA"/>
</dbReference>
<dbReference type="Proteomes" id="UP001595840">
    <property type="component" value="Unassembled WGS sequence"/>
</dbReference>
<dbReference type="RefSeq" id="WP_290262881.1">
    <property type="nucleotide sequence ID" value="NZ_JAUFQG010000004.1"/>
</dbReference>
<accession>A0ABV8VBE2</accession>
<evidence type="ECO:0000313" key="1">
    <source>
        <dbReference type="EMBL" id="MFC4364032.1"/>
    </source>
</evidence>
<sequence>MEYEDIASRFFDFFKALNLTTDKERYGFYAKMFIVDGLYSQVDLLDIQAVVQTNPLLQYVESLGQEINDCDDYALQFKGALTALYRQRMHARQQVINPPAVGMMFTESHALNIIVGTDDQVYLIDTMTASPSLKGLEDKEACLSLMRQTNLQHIYI</sequence>
<proteinExistence type="predicted"/>
<name>A0ABV8VBE2_9GAMM</name>
<reference evidence="2" key="1">
    <citation type="journal article" date="2019" name="Int. J. Syst. Evol. Microbiol.">
        <title>The Global Catalogue of Microorganisms (GCM) 10K type strain sequencing project: providing services to taxonomists for standard genome sequencing and annotation.</title>
        <authorList>
            <consortium name="The Broad Institute Genomics Platform"/>
            <consortium name="The Broad Institute Genome Sequencing Center for Infectious Disease"/>
            <person name="Wu L."/>
            <person name="Ma J."/>
        </authorList>
    </citation>
    <scope>NUCLEOTIDE SEQUENCE [LARGE SCALE GENOMIC DNA]</scope>
    <source>
        <strain evidence="2">CECT 8570</strain>
    </source>
</reference>
<gene>
    <name evidence="1" type="ORF">ACFOX3_17065</name>
</gene>
<protein>
    <submittedName>
        <fullName evidence="1">Uncharacterized protein</fullName>
    </submittedName>
</protein>
<organism evidence="1 2">
    <name type="scientific">Simiduia curdlanivorans</name>
    <dbReference type="NCBI Taxonomy" id="1492769"/>
    <lineage>
        <taxon>Bacteria</taxon>
        <taxon>Pseudomonadati</taxon>
        <taxon>Pseudomonadota</taxon>
        <taxon>Gammaproteobacteria</taxon>
        <taxon>Cellvibrionales</taxon>
        <taxon>Cellvibrionaceae</taxon>
        <taxon>Simiduia</taxon>
    </lineage>
</organism>
<comment type="caution">
    <text evidence="1">The sequence shown here is derived from an EMBL/GenBank/DDBJ whole genome shotgun (WGS) entry which is preliminary data.</text>
</comment>
<dbReference type="Gene3D" id="3.30.460.70">
    <property type="match status" value="1"/>
</dbReference>
<evidence type="ECO:0000313" key="2">
    <source>
        <dbReference type="Proteomes" id="UP001595840"/>
    </source>
</evidence>
<keyword evidence="2" id="KW-1185">Reference proteome</keyword>